<protein>
    <recommendedName>
        <fullName evidence="8">Arginine--tRNA ligase</fullName>
        <ecNumber evidence="8">6.1.1.19</ecNumber>
    </recommendedName>
    <alternativeName>
        <fullName evidence="8">Arginyl-tRNA synthetase</fullName>
        <shortName evidence="8">ArgRS</shortName>
    </alternativeName>
</protein>
<evidence type="ECO:0000256" key="4">
    <source>
        <dbReference type="ARBA" id="ARBA00022840"/>
    </source>
</evidence>
<dbReference type="InterPro" id="IPR001278">
    <property type="entry name" value="Arg-tRNA-ligase"/>
</dbReference>
<dbReference type="SUPFAM" id="SSF47323">
    <property type="entry name" value="Anticodon-binding domain of a subclass of class I aminoacyl-tRNA synthetases"/>
    <property type="match status" value="1"/>
</dbReference>
<feature type="short sequence motif" description="'HIGH' region" evidence="8">
    <location>
        <begin position="121"/>
        <end position="131"/>
    </location>
</feature>
<dbReference type="GO" id="GO:0004814">
    <property type="term" value="F:arginine-tRNA ligase activity"/>
    <property type="evidence" value="ECO:0007669"/>
    <property type="project" value="UniProtKB-UniRule"/>
</dbReference>
<sequence>MDYKNLVVDALEPVLDGANQKDIYDRIEVPKESKMGDYAFPTFTLAKTMHKAPQIIAQEISEKIDQVKFEKVEVAGPYLNFFLDKKSFSNEVLTTVMKQKASYGQNEDGKGGKVPIDMSSPNIAKPISMGHLRSTVIGNSLALILEKNGYSPVKINHLGDWGTQFGKLITAYKLWGSEEEVKADPINKLLEYYVRFHKEDQKNPELDDIARDWFKKLENGDEEAITLWKWFRSESLKSFKYIYDKLGITFDSFNGEAFYNDKMDEVVELLEDKGLLKESQGAQVVDLEKYNLNPALIKKTDGATLYITRDLAAAIYRYRTYDFVQSLYVVGAEQTNHFKQLKAVLKEMGYDWSDNIHHIPFGLITLNGKKLSTRSGRVVLLDEVLNDAIKLASQQISEKNPDLKDAKQVANDVGVGAVIFHDLKNERTNSFDFNLAEVVRFEGETGPYVQYTRARAESILRKAGDIEIDENISISDTNAWETLKALESFPNTIKRAALAYEPSIIAKYALALAKAFNKYYANSKVLTNDQELGARIALVKSVSMVLKESLRLLGVKSPQEM</sequence>
<dbReference type="HAMAP" id="MF_00123">
    <property type="entry name" value="Arg_tRNA_synth"/>
    <property type="match status" value="1"/>
</dbReference>
<keyword evidence="4 8" id="KW-0067">ATP-binding</keyword>
<dbReference type="PATRIC" id="fig|701521.8.peg.1104"/>
<dbReference type="KEGG" id="pce:PECL_1162"/>
<dbReference type="Proteomes" id="UP000005444">
    <property type="component" value="Chromosome"/>
</dbReference>
<dbReference type="InterPro" id="IPR009080">
    <property type="entry name" value="tRNAsynth_Ia_anticodon-bd"/>
</dbReference>
<dbReference type="GO" id="GO:0006420">
    <property type="term" value="P:arginyl-tRNA aminoacylation"/>
    <property type="evidence" value="ECO:0007669"/>
    <property type="project" value="UniProtKB-UniRule"/>
</dbReference>
<evidence type="ECO:0000313" key="12">
    <source>
        <dbReference type="EMBL" id="AEV95424.1"/>
    </source>
</evidence>
<name>G8PDT9_PEDCP</name>
<evidence type="ECO:0000259" key="11">
    <source>
        <dbReference type="SMART" id="SM01016"/>
    </source>
</evidence>
<evidence type="ECO:0000256" key="1">
    <source>
        <dbReference type="ARBA" id="ARBA00005594"/>
    </source>
</evidence>
<keyword evidence="2 8" id="KW-0436">Ligase</keyword>
<dbReference type="InterPro" id="IPR036695">
    <property type="entry name" value="Arg-tRNA-synth_N_sf"/>
</dbReference>
<evidence type="ECO:0000256" key="8">
    <source>
        <dbReference type="HAMAP-Rule" id="MF_00123"/>
    </source>
</evidence>
<dbReference type="Gene3D" id="3.30.1360.70">
    <property type="entry name" value="Arginyl tRNA synthetase N-terminal domain"/>
    <property type="match status" value="1"/>
</dbReference>
<evidence type="ECO:0000256" key="3">
    <source>
        <dbReference type="ARBA" id="ARBA00022741"/>
    </source>
</evidence>
<dbReference type="FunFam" id="3.40.50.620:FF:000116">
    <property type="entry name" value="Arginine--tRNA ligase"/>
    <property type="match status" value="1"/>
</dbReference>
<keyword evidence="8" id="KW-0963">Cytoplasm</keyword>
<evidence type="ECO:0000313" key="13">
    <source>
        <dbReference type="Proteomes" id="UP000005444"/>
    </source>
</evidence>
<dbReference type="RefSeq" id="WP_014215620.1">
    <property type="nucleotide sequence ID" value="NC_016605.1"/>
</dbReference>
<evidence type="ECO:0000256" key="6">
    <source>
        <dbReference type="ARBA" id="ARBA00023146"/>
    </source>
</evidence>
<gene>
    <name evidence="8 12" type="primary">argS</name>
    <name evidence="12" type="ordered locus">PECL_1162</name>
</gene>
<dbReference type="STRING" id="701521.PECL_1162"/>
<comment type="subunit">
    <text evidence="8">Monomer.</text>
</comment>
<evidence type="ECO:0000256" key="9">
    <source>
        <dbReference type="RuleBase" id="RU363038"/>
    </source>
</evidence>
<feature type="domain" description="Arginyl tRNA synthetase N-terminal" evidence="11">
    <location>
        <begin position="1"/>
        <end position="83"/>
    </location>
</feature>
<dbReference type="InterPro" id="IPR008909">
    <property type="entry name" value="DALR_anticod-bd"/>
</dbReference>
<dbReference type="Pfam" id="PF05746">
    <property type="entry name" value="DALR_1"/>
    <property type="match status" value="1"/>
</dbReference>
<accession>G8PDT9</accession>
<dbReference type="AlphaFoldDB" id="G8PDT9"/>
<evidence type="ECO:0000256" key="2">
    <source>
        <dbReference type="ARBA" id="ARBA00022598"/>
    </source>
</evidence>
<dbReference type="Gene3D" id="1.10.730.10">
    <property type="entry name" value="Isoleucyl-tRNA Synthetase, Domain 1"/>
    <property type="match status" value="1"/>
</dbReference>
<reference evidence="12 13" key="1">
    <citation type="journal article" date="2012" name="J. Bacteriol.">
        <title>Complete Genome Sequence of the Beer Spoilage Organism Pediococcus claussenii ATCC BAA-344T.</title>
        <authorList>
            <person name="Pittet V."/>
            <person name="Abegunde T."/>
            <person name="Marfleet T."/>
            <person name="Haakensen M."/>
            <person name="Morrow K."/>
            <person name="Jayaprakash T."/>
            <person name="Schroeder K."/>
            <person name="Trost B."/>
            <person name="Byrns S."/>
            <person name="Bergsveinson J."/>
            <person name="Kusalik A."/>
            <person name="Ziola B."/>
        </authorList>
    </citation>
    <scope>NUCLEOTIDE SEQUENCE [LARGE SCALE GENOMIC DNA]</scope>
    <source>
        <strain evidence="12 13">ATCC BAA-344</strain>
    </source>
</reference>
<feature type="domain" description="DALR anticodon binding" evidence="10">
    <location>
        <begin position="449"/>
        <end position="561"/>
    </location>
</feature>
<dbReference type="EMBL" id="CP003137">
    <property type="protein sequence ID" value="AEV95424.1"/>
    <property type="molecule type" value="Genomic_DNA"/>
</dbReference>
<evidence type="ECO:0000256" key="5">
    <source>
        <dbReference type="ARBA" id="ARBA00022917"/>
    </source>
</evidence>
<dbReference type="Pfam" id="PF03485">
    <property type="entry name" value="Arg_tRNA_synt_N"/>
    <property type="match status" value="1"/>
</dbReference>
<dbReference type="PANTHER" id="PTHR11956">
    <property type="entry name" value="ARGINYL-TRNA SYNTHETASE"/>
    <property type="match status" value="1"/>
</dbReference>
<dbReference type="GO" id="GO:0005737">
    <property type="term" value="C:cytoplasm"/>
    <property type="evidence" value="ECO:0007669"/>
    <property type="project" value="UniProtKB-SubCell"/>
</dbReference>
<dbReference type="SMART" id="SM00836">
    <property type="entry name" value="DALR_1"/>
    <property type="match status" value="1"/>
</dbReference>
<evidence type="ECO:0000259" key="10">
    <source>
        <dbReference type="SMART" id="SM00836"/>
    </source>
</evidence>
<keyword evidence="3 8" id="KW-0547">Nucleotide-binding</keyword>
<dbReference type="CDD" id="cd00671">
    <property type="entry name" value="ArgRS_core"/>
    <property type="match status" value="1"/>
</dbReference>
<dbReference type="EC" id="6.1.1.19" evidence="8"/>
<dbReference type="SUPFAM" id="SSF55190">
    <property type="entry name" value="Arginyl-tRNA synthetase (ArgRS), N-terminal 'additional' domain"/>
    <property type="match status" value="1"/>
</dbReference>
<dbReference type="eggNOG" id="COG0018">
    <property type="taxonomic scope" value="Bacteria"/>
</dbReference>
<dbReference type="HOGENOM" id="CLU_006406_6_1_9"/>
<evidence type="ECO:0000256" key="7">
    <source>
        <dbReference type="ARBA" id="ARBA00049339"/>
    </source>
</evidence>
<comment type="catalytic activity">
    <reaction evidence="7 8">
        <text>tRNA(Arg) + L-arginine + ATP = L-arginyl-tRNA(Arg) + AMP + diphosphate</text>
        <dbReference type="Rhea" id="RHEA:20301"/>
        <dbReference type="Rhea" id="RHEA-COMP:9658"/>
        <dbReference type="Rhea" id="RHEA-COMP:9673"/>
        <dbReference type="ChEBI" id="CHEBI:30616"/>
        <dbReference type="ChEBI" id="CHEBI:32682"/>
        <dbReference type="ChEBI" id="CHEBI:33019"/>
        <dbReference type="ChEBI" id="CHEBI:78442"/>
        <dbReference type="ChEBI" id="CHEBI:78513"/>
        <dbReference type="ChEBI" id="CHEBI:456215"/>
        <dbReference type="EC" id="6.1.1.19"/>
    </reaction>
</comment>
<dbReference type="GO" id="GO:0005524">
    <property type="term" value="F:ATP binding"/>
    <property type="evidence" value="ECO:0007669"/>
    <property type="project" value="UniProtKB-UniRule"/>
</dbReference>
<comment type="similarity">
    <text evidence="1 8 9">Belongs to the class-I aminoacyl-tRNA synthetase family.</text>
</comment>
<comment type="subcellular location">
    <subcellularLocation>
        <location evidence="8">Cytoplasm</location>
    </subcellularLocation>
</comment>
<dbReference type="SMART" id="SM01016">
    <property type="entry name" value="Arg_tRNA_synt_N"/>
    <property type="match status" value="1"/>
</dbReference>
<dbReference type="PANTHER" id="PTHR11956:SF5">
    <property type="entry name" value="ARGININE--TRNA LIGASE, CYTOPLASMIC"/>
    <property type="match status" value="1"/>
</dbReference>
<keyword evidence="13" id="KW-1185">Reference proteome</keyword>
<dbReference type="SUPFAM" id="SSF52374">
    <property type="entry name" value="Nucleotidylyl transferase"/>
    <property type="match status" value="1"/>
</dbReference>
<dbReference type="Gene3D" id="3.40.50.620">
    <property type="entry name" value="HUPs"/>
    <property type="match status" value="1"/>
</dbReference>
<keyword evidence="6 8" id="KW-0030">Aminoacyl-tRNA synthetase</keyword>
<dbReference type="InterPro" id="IPR005148">
    <property type="entry name" value="Arg-tRNA-synth_N"/>
</dbReference>
<dbReference type="InterPro" id="IPR035684">
    <property type="entry name" value="ArgRS_core"/>
</dbReference>
<dbReference type="NCBIfam" id="TIGR00456">
    <property type="entry name" value="argS"/>
    <property type="match status" value="1"/>
</dbReference>
<dbReference type="Pfam" id="PF00750">
    <property type="entry name" value="tRNA-synt_1d"/>
    <property type="match status" value="1"/>
</dbReference>
<dbReference type="InterPro" id="IPR014729">
    <property type="entry name" value="Rossmann-like_a/b/a_fold"/>
</dbReference>
<organism evidence="12 13">
    <name type="scientific">Pediococcus claussenii (strain ATCC BAA-344 / DSM 14800 / JCM 18046 / KCTC 3811 / LMG 21948 / P06)</name>
    <dbReference type="NCBI Taxonomy" id="701521"/>
    <lineage>
        <taxon>Bacteria</taxon>
        <taxon>Bacillati</taxon>
        <taxon>Bacillota</taxon>
        <taxon>Bacilli</taxon>
        <taxon>Lactobacillales</taxon>
        <taxon>Lactobacillaceae</taxon>
        <taxon>Pediococcus</taxon>
    </lineage>
</organism>
<dbReference type="PRINTS" id="PR01038">
    <property type="entry name" value="TRNASYNTHARG"/>
</dbReference>
<keyword evidence="5 8" id="KW-0648">Protein biosynthesis</keyword>
<proteinExistence type="inferred from homology"/>